<dbReference type="EMBL" id="QWDE01000006">
    <property type="protein sequence ID" value="RFZ81226.1"/>
    <property type="molecule type" value="Genomic_DNA"/>
</dbReference>
<protein>
    <submittedName>
        <fullName evidence="1">T9SS C-terminal target domain-containing protein</fullName>
    </submittedName>
</protein>
<gene>
    <name evidence="1" type="ORF">DYU05_19785</name>
</gene>
<dbReference type="OrthoDB" id="761796at2"/>
<dbReference type="InterPro" id="IPR026444">
    <property type="entry name" value="Secre_tail"/>
</dbReference>
<comment type="caution">
    <text evidence="1">The sequence shown here is derived from an EMBL/GenBank/DDBJ whole genome shotgun (WGS) entry which is preliminary data.</text>
</comment>
<organism evidence="1 2">
    <name type="scientific">Mucilaginibacter terrenus</name>
    <dbReference type="NCBI Taxonomy" id="2482727"/>
    <lineage>
        <taxon>Bacteria</taxon>
        <taxon>Pseudomonadati</taxon>
        <taxon>Bacteroidota</taxon>
        <taxon>Sphingobacteriia</taxon>
        <taxon>Sphingobacteriales</taxon>
        <taxon>Sphingobacteriaceae</taxon>
        <taxon>Mucilaginibacter</taxon>
    </lineage>
</organism>
<accession>A0A3E2NJP6</accession>
<evidence type="ECO:0000313" key="1">
    <source>
        <dbReference type="EMBL" id="RFZ81226.1"/>
    </source>
</evidence>
<evidence type="ECO:0000313" key="2">
    <source>
        <dbReference type="Proteomes" id="UP000260823"/>
    </source>
</evidence>
<proteinExistence type="predicted"/>
<dbReference type="Proteomes" id="UP000260823">
    <property type="component" value="Unassembled WGS sequence"/>
</dbReference>
<dbReference type="AlphaFoldDB" id="A0A3E2NJP6"/>
<name>A0A3E2NJP6_9SPHI</name>
<keyword evidence="2" id="KW-1185">Reference proteome</keyword>
<sequence>MKKLFKSRFEIVFSLSLVAILGLPPIVLAQDTKSIEIHINNGDTTINGRDIKKLTPQERKDALGEIDKIGNITFKHSDKDGKRDIVIRRNSIIRRNGNVDDKTPRMFGNGDNATSPYTMEFYRNGDTARKAFRFKLRKLRDADSTFSFRMDDNTGNVRIDGDGPLRMDGPLRFDGGEPMRLRLRRPRAPREMNLGFDGRNAQTFNYSSIDNDGISNEVSFHVIDAPTETVKRMAGNGKATLQINDLNLSPEFSTGKTLISFSLAAKSAATVKVNDGDGNTLLSDKAVGGSFMKKVSMPHNGIYFLVVKQGGAVAVKRIVKE</sequence>
<reference evidence="1 2" key="1">
    <citation type="submission" date="2018-08" db="EMBL/GenBank/DDBJ databases">
        <title>Mucilaginibacter terrae sp. nov., isolated from manganese diggings.</title>
        <authorList>
            <person name="Huang Y."/>
            <person name="Zhou Z."/>
        </authorList>
    </citation>
    <scope>NUCLEOTIDE SEQUENCE [LARGE SCALE GENOMIC DNA]</scope>
    <source>
        <strain evidence="1 2">ZH6</strain>
    </source>
</reference>
<dbReference type="RefSeq" id="WP_117384902.1">
    <property type="nucleotide sequence ID" value="NZ_QWDE01000006.1"/>
</dbReference>
<dbReference type="NCBIfam" id="TIGR04183">
    <property type="entry name" value="Por_Secre_tail"/>
    <property type="match status" value="1"/>
</dbReference>